<reference evidence="1 2" key="1">
    <citation type="journal article" date="2017" name="Syst. Appl. Microbiol.">
        <title>Soybeans inoculated with root zone soils of Canadian native legumes harbour diverse and novel Bradyrhizobium spp. that possess agricultural potential.</title>
        <authorList>
            <person name="Bromfield E.S.P."/>
            <person name="Cloutier S."/>
            <person name="Tambong J.T."/>
            <person name="Tran Thi T.V."/>
        </authorList>
    </citation>
    <scope>NUCLEOTIDE SEQUENCE [LARGE SCALE GENOMIC DNA]</scope>
    <source>
        <strain evidence="1 2">323S2</strain>
    </source>
</reference>
<dbReference type="Proteomes" id="UP000564836">
    <property type="component" value="Plasmid pBb323S2a"/>
</dbReference>
<protein>
    <submittedName>
        <fullName evidence="1">Uncharacterized protein</fullName>
    </submittedName>
</protein>
<dbReference type="AlphaFoldDB" id="A0A9X9YFT8"/>
<evidence type="ECO:0000313" key="2">
    <source>
        <dbReference type="Proteomes" id="UP000564836"/>
    </source>
</evidence>
<name>A0A9X9YFT8_9BRAD</name>
<geneLocation type="plasmid" evidence="1 2">
    <name>pBb323S2a</name>
</geneLocation>
<dbReference type="EMBL" id="CP088278">
    <property type="protein sequence ID" value="UGX89793.1"/>
    <property type="molecule type" value="Genomic_DNA"/>
</dbReference>
<gene>
    <name evidence="1" type="ORF">G6321_00001130</name>
</gene>
<organism evidence="1 2">
    <name type="scientific">Bradyrhizobium barranii subsp. barranii</name>
    <dbReference type="NCBI Taxonomy" id="2823807"/>
    <lineage>
        <taxon>Bacteria</taxon>
        <taxon>Pseudomonadati</taxon>
        <taxon>Pseudomonadota</taxon>
        <taxon>Alphaproteobacteria</taxon>
        <taxon>Hyphomicrobiales</taxon>
        <taxon>Nitrobacteraceae</taxon>
        <taxon>Bradyrhizobium</taxon>
        <taxon>Bradyrhizobium barranii</taxon>
    </lineage>
</organism>
<proteinExistence type="predicted"/>
<evidence type="ECO:0000313" key="1">
    <source>
        <dbReference type="EMBL" id="UGX89793.1"/>
    </source>
</evidence>
<reference evidence="1 2" key="2">
    <citation type="journal article" date="2022" name="Int. J. Syst. Evol. Microbiol.">
        <title>Strains of Bradyrhizobium barranii sp. nov. associated with legumes native to Canada are symbionts of soybeans and belong to different subspecies (subsp. barranii subsp. nov. and subsp. apii subsp. nov.) and symbiovars (sv. glycinearum and sv. septentrionale).</title>
        <authorList>
            <person name="Bromfield E.S.P."/>
            <person name="Cloutier S."/>
            <person name="Wasai-Hara S."/>
            <person name="Minamisawa K."/>
        </authorList>
    </citation>
    <scope>NUCLEOTIDE SEQUENCE [LARGE SCALE GENOMIC DNA]</scope>
    <source>
        <strain evidence="2">323S2</strain>
        <plasmid evidence="1 2">pBb323S2a</plasmid>
    </source>
</reference>
<keyword evidence="1" id="KW-0614">Plasmid</keyword>
<sequence>MEALHEVAHRLDRQEALDRRLEMRRACTCDVLDRRDLGDVIATAVLGQLDAPLLEHLARVIWRIGIWHLVANKAQRTVHHVERQRIGVERVDLDGAIGQGLLEHTANLASVPARHRIFAPRDLAAFQCGLRLGAGLDDARQHLPVLILARIDRAFCLLDRAHRVACLARRIDSRLFFRRRRHHVGLKQDALGRPMCAPRRHFVAALVFPMCAGPSVPADIANVQKRGAEVMQQPGAVAGVVLRLLRARNQHLARDLLLILGPFIFGGIELIRIALPLIGGTPLRGVRGVVDDPRQGIMEGGFFTLNPPADQFMRCKFFELRGVRGMSRPSFIVQLGVFNSVIPAGDGALVLTDGHFSLRVRVILVRCDQETARLNCLSDQGSPASFASRFRGVRIIPTWPNSPFGSMSEQKEELLECALILLMYSLTLNQRVPGSSPGAPTI</sequence>
<accession>A0A9X9YFT8</accession>